<organism evidence="2 3">
    <name type="scientific">Ectobacillus antri</name>
    <dbReference type="NCBI Taxonomy" id="2486280"/>
    <lineage>
        <taxon>Bacteria</taxon>
        <taxon>Bacillati</taxon>
        <taxon>Bacillota</taxon>
        <taxon>Bacilli</taxon>
        <taxon>Bacillales</taxon>
        <taxon>Bacillaceae</taxon>
        <taxon>Ectobacillus</taxon>
    </lineage>
</organism>
<dbReference type="Proteomes" id="UP001218246">
    <property type="component" value="Unassembled WGS sequence"/>
</dbReference>
<keyword evidence="1" id="KW-0732">Signal</keyword>
<sequence>MKALLVTARFIPMLFVSMTACSKETNKAIHKKEYSFETAKKNGDVIFRGGDVYNTRDMDAFIHKYKDGFVRFTQFDENNEPVIKDLTINKDAKPHRIYYDVDYSLTSEKGRDGEEISHTQCKSITKVEHANSIDYILEGCGAITDTELLFTVPKD</sequence>
<dbReference type="PROSITE" id="PS51257">
    <property type="entry name" value="PROKAR_LIPOPROTEIN"/>
    <property type="match status" value="1"/>
</dbReference>
<dbReference type="RefSeq" id="WP_124564594.1">
    <property type="nucleotide sequence ID" value="NZ_JARRRY010000001.1"/>
</dbReference>
<protein>
    <recommendedName>
        <fullName evidence="4">DUF4362 domain-containing protein</fullName>
    </recommendedName>
</protein>
<name>A0ABT6H165_9BACI</name>
<evidence type="ECO:0000256" key="1">
    <source>
        <dbReference type="SAM" id="SignalP"/>
    </source>
</evidence>
<evidence type="ECO:0000313" key="2">
    <source>
        <dbReference type="EMBL" id="MDG5752983.1"/>
    </source>
</evidence>
<proteinExistence type="predicted"/>
<dbReference type="EMBL" id="JARULN010000001">
    <property type="protein sequence ID" value="MDG5752983.1"/>
    <property type="molecule type" value="Genomic_DNA"/>
</dbReference>
<evidence type="ECO:0000313" key="3">
    <source>
        <dbReference type="Proteomes" id="UP001218246"/>
    </source>
</evidence>
<feature type="signal peptide" evidence="1">
    <location>
        <begin position="1"/>
        <end position="22"/>
    </location>
</feature>
<reference evidence="2 3" key="1">
    <citation type="submission" date="2023-04" db="EMBL/GenBank/DDBJ databases">
        <title>Ectobacillus antri isolated from activated sludge.</title>
        <authorList>
            <person name="Yan P."/>
            <person name="Liu X."/>
        </authorList>
    </citation>
    <scope>NUCLEOTIDE SEQUENCE [LARGE SCALE GENOMIC DNA]</scope>
    <source>
        <strain evidence="2 3">C18H</strain>
    </source>
</reference>
<comment type="caution">
    <text evidence="2">The sequence shown here is derived from an EMBL/GenBank/DDBJ whole genome shotgun (WGS) entry which is preliminary data.</text>
</comment>
<keyword evidence="3" id="KW-1185">Reference proteome</keyword>
<gene>
    <name evidence="2" type="ORF">P6P90_03085</name>
</gene>
<accession>A0ABT6H165</accession>
<feature type="chain" id="PRO_5045918228" description="DUF4362 domain-containing protein" evidence="1">
    <location>
        <begin position="23"/>
        <end position="155"/>
    </location>
</feature>
<evidence type="ECO:0008006" key="4">
    <source>
        <dbReference type="Google" id="ProtNLM"/>
    </source>
</evidence>